<dbReference type="Proteomes" id="UP000321199">
    <property type="component" value="Chromosome"/>
</dbReference>
<sequence length="182" mass="19714">MKLWLVRHAQVALPEGRCYGASDVPVQPGASRLAAAQLVRQWPAGLTIWYSPLSRCELLAHALQAFEPGFMLKPDPRLRELDFGAWEGQAWSDIGRQAIDAWLADFAHARPGGHGESVAALMQRVAAAFDDWRAGGRDAVWVTHAGVIRAALLIAGGQRSLQRADEWPAASIAFGGVQAIEV</sequence>
<dbReference type="EMBL" id="CP042344">
    <property type="protein sequence ID" value="QEA13618.1"/>
    <property type="molecule type" value="Genomic_DNA"/>
</dbReference>
<dbReference type="InterPro" id="IPR029033">
    <property type="entry name" value="His_PPase_superfam"/>
</dbReference>
<evidence type="ECO:0000313" key="2">
    <source>
        <dbReference type="Proteomes" id="UP000321199"/>
    </source>
</evidence>
<dbReference type="OrthoDB" id="5296884at2"/>
<keyword evidence="1" id="KW-0418">Kinase</keyword>
<dbReference type="Pfam" id="PF00300">
    <property type="entry name" value="His_Phos_1"/>
    <property type="match status" value="1"/>
</dbReference>
<accession>A0A5B8RY78</accession>
<keyword evidence="2" id="KW-1185">Reference proteome</keyword>
<protein>
    <submittedName>
        <fullName evidence="1">Phosphoglycerate kinase</fullName>
    </submittedName>
</protein>
<proteinExistence type="predicted"/>
<organism evidence="1 2">
    <name type="scientific">Comamonas flocculans</name>
    <dbReference type="NCBI Taxonomy" id="2597701"/>
    <lineage>
        <taxon>Bacteria</taxon>
        <taxon>Pseudomonadati</taxon>
        <taxon>Pseudomonadota</taxon>
        <taxon>Betaproteobacteria</taxon>
        <taxon>Burkholderiales</taxon>
        <taxon>Comamonadaceae</taxon>
        <taxon>Comamonas</taxon>
    </lineage>
</organism>
<dbReference type="AlphaFoldDB" id="A0A5B8RY78"/>
<reference evidence="1 2" key="1">
    <citation type="submission" date="2019-07" db="EMBL/GenBank/DDBJ databases">
        <title>Complete genome sequence of Comamonas sp. NLF 7-7 isolated from livestock.</title>
        <authorList>
            <person name="Kim D.H."/>
            <person name="Kim J.G."/>
        </authorList>
    </citation>
    <scope>NUCLEOTIDE SEQUENCE [LARGE SCALE GENOMIC DNA]</scope>
    <source>
        <strain evidence="1 2">NLF 7-7</strain>
    </source>
</reference>
<dbReference type="SUPFAM" id="SSF53254">
    <property type="entry name" value="Phosphoglycerate mutase-like"/>
    <property type="match status" value="1"/>
</dbReference>
<dbReference type="GO" id="GO:0016301">
    <property type="term" value="F:kinase activity"/>
    <property type="evidence" value="ECO:0007669"/>
    <property type="project" value="UniProtKB-KW"/>
</dbReference>
<evidence type="ECO:0000313" key="1">
    <source>
        <dbReference type="EMBL" id="QEA13618.1"/>
    </source>
</evidence>
<keyword evidence="1" id="KW-0808">Transferase</keyword>
<dbReference type="RefSeq" id="WP_146913208.1">
    <property type="nucleotide sequence ID" value="NZ_CP042344.1"/>
</dbReference>
<name>A0A5B8RY78_9BURK</name>
<dbReference type="SMART" id="SM00855">
    <property type="entry name" value="PGAM"/>
    <property type="match status" value="1"/>
</dbReference>
<dbReference type="InterPro" id="IPR013078">
    <property type="entry name" value="His_Pase_superF_clade-1"/>
</dbReference>
<dbReference type="Gene3D" id="3.40.50.1240">
    <property type="entry name" value="Phosphoglycerate mutase-like"/>
    <property type="match status" value="1"/>
</dbReference>
<dbReference type="KEGG" id="cof:FOZ74_11590"/>
<dbReference type="CDD" id="cd07067">
    <property type="entry name" value="HP_PGM_like"/>
    <property type="match status" value="1"/>
</dbReference>
<gene>
    <name evidence="1" type="ORF">FOZ74_11590</name>
</gene>